<comment type="subcellular location">
    <subcellularLocation>
        <location evidence="1">Nucleus</location>
    </subcellularLocation>
</comment>
<feature type="compositionally biased region" description="Basic and acidic residues" evidence="4">
    <location>
        <begin position="67"/>
        <end position="80"/>
    </location>
</feature>
<dbReference type="PROSITE" id="PS00598">
    <property type="entry name" value="CHROMO_1"/>
    <property type="match status" value="1"/>
</dbReference>
<organism evidence="6 7">
    <name type="scientific">Knufia peltigerae</name>
    <dbReference type="NCBI Taxonomy" id="1002370"/>
    <lineage>
        <taxon>Eukaryota</taxon>
        <taxon>Fungi</taxon>
        <taxon>Dikarya</taxon>
        <taxon>Ascomycota</taxon>
        <taxon>Pezizomycotina</taxon>
        <taxon>Eurotiomycetes</taxon>
        <taxon>Chaetothyriomycetidae</taxon>
        <taxon>Chaetothyriales</taxon>
        <taxon>Trichomeriaceae</taxon>
        <taxon>Knufia</taxon>
    </lineage>
</organism>
<reference evidence="6" key="1">
    <citation type="submission" date="2022-10" db="EMBL/GenBank/DDBJ databases">
        <title>Culturing micro-colonial fungi from biological soil crusts in the Mojave desert and describing Neophaeococcomyces mojavensis, and introducing the new genera and species Taxawa tesnikishii.</title>
        <authorList>
            <person name="Kurbessoian T."/>
            <person name="Stajich J.E."/>
        </authorList>
    </citation>
    <scope>NUCLEOTIDE SEQUENCE</scope>
    <source>
        <strain evidence="6">TK_35</strain>
    </source>
</reference>
<dbReference type="AlphaFoldDB" id="A0AA38XMR4"/>
<evidence type="ECO:0000313" key="6">
    <source>
        <dbReference type="EMBL" id="KAJ9616186.1"/>
    </source>
</evidence>
<dbReference type="GO" id="GO:0006338">
    <property type="term" value="P:chromatin remodeling"/>
    <property type="evidence" value="ECO:0007669"/>
    <property type="project" value="UniProtKB-ARBA"/>
</dbReference>
<dbReference type="PROSITE" id="PS50013">
    <property type="entry name" value="CHROMO_2"/>
    <property type="match status" value="1"/>
</dbReference>
<dbReference type="CDD" id="cd00024">
    <property type="entry name" value="CD_CSD"/>
    <property type="match status" value="1"/>
</dbReference>
<comment type="subunit">
    <text evidence="2">Component of the NuA4 histone acetyltransferase complex.</text>
</comment>
<feature type="region of interest" description="Disordered" evidence="4">
    <location>
        <begin position="1"/>
        <end position="25"/>
    </location>
</feature>
<feature type="region of interest" description="Disordered" evidence="4">
    <location>
        <begin position="55"/>
        <end position="84"/>
    </location>
</feature>
<feature type="compositionally biased region" description="Basic and acidic residues" evidence="4">
    <location>
        <begin position="8"/>
        <end position="20"/>
    </location>
</feature>
<dbReference type="InterPro" id="IPR023780">
    <property type="entry name" value="Chromo_domain"/>
</dbReference>
<dbReference type="GO" id="GO:0005634">
    <property type="term" value="C:nucleus"/>
    <property type="evidence" value="ECO:0007669"/>
    <property type="project" value="UniProtKB-SubCell"/>
</dbReference>
<feature type="domain" description="Chromo" evidence="5">
    <location>
        <begin position="88"/>
        <end position="129"/>
    </location>
</feature>
<dbReference type="InterPro" id="IPR023779">
    <property type="entry name" value="Chromodomain_CS"/>
</dbReference>
<gene>
    <name evidence="6" type="ORF">H2204_014030</name>
</gene>
<evidence type="ECO:0000313" key="7">
    <source>
        <dbReference type="Proteomes" id="UP001172681"/>
    </source>
</evidence>
<evidence type="ECO:0000259" key="5">
    <source>
        <dbReference type="PROSITE" id="PS50013"/>
    </source>
</evidence>
<dbReference type="Proteomes" id="UP001172681">
    <property type="component" value="Unassembled WGS sequence"/>
</dbReference>
<evidence type="ECO:0000256" key="4">
    <source>
        <dbReference type="SAM" id="MobiDB-lite"/>
    </source>
</evidence>
<comment type="caution">
    <text evidence="6">The sequence shown here is derived from an EMBL/GenBank/DDBJ whole genome shotgun (WGS) entry which is preliminary data.</text>
</comment>
<dbReference type="InterPro" id="IPR000953">
    <property type="entry name" value="Chromo/chromo_shadow_dom"/>
</dbReference>
<name>A0AA38XMR4_9EURO</name>
<dbReference type="Gene3D" id="2.40.50.40">
    <property type="match status" value="1"/>
</dbReference>
<keyword evidence="3" id="KW-0539">Nucleus</keyword>
<evidence type="ECO:0000256" key="1">
    <source>
        <dbReference type="ARBA" id="ARBA00004123"/>
    </source>
</evidence>
<dbReference type="InterPro" id="IPR016197">
    <property type="entry name" value="Chromo-like_dom_sf"/>
</dbReference>
<proteinExistence type="predicted"/>
<keyword evidence="7" id="KW-1185">Reference proteome</keyword>
<dbReference type="SUPFAM" id="SSF54160">
    <property type="entry name" value="Chromo domain-like"/>
    <property type="match status" value="1"/>
</dbReference>
<accession>A0AA38XMR4</accession>
<sequence>MANATDPKILETAHKGKDYSYEDESTVTLSTRPNLRSRLVEVLLERSKSETHASLVGQLPVIGNDMGRQEHHRSPTEKSRPKGQLESFHVEYIKRSKYDLDRQEVLYEIKWLGYRDAENTWEPRENLLP</sequence>
<dbReference type="EMBL" id="JAPDRN010000169">
    <property type="protein sequence ID" value="KAJ9616186.1"/>
    <property type="molecule type" value="Genomic_DNA"/>
</dbReference>
<protein>
    <recommendedName>
        <fullName evidence="5">Chromo domain-containing protein</fullName>
    </recommendedName>
</protein>
<dbReference type="Pfam" id="PF00385">
    <property type="entry name" value="Chromo"/>
    <property type="match status" value="1"/>
</dbReference>
<evidence type="ECO:0000256" key="3">
    <source>
        <dbReference type="ARBA" id="ARBA00023242"/>
    </source>
</evidence>
<evidence type="ECO:0000256" key="2">
    <source>
        <dbReference type="ARBA" id="ARBA00011353"/>
    </source>
</evidence>